<gene>
    <name evidence="3" type="ORF">ACRE_068530</name>
</gene>
<dbReference type="SUPFAM" id="SSF53474">
    <property type="entry name" value="alpha/beta-Hydrolases"/>
    <property type="match status" value="1"/>
</dbReference>
<dbReference type="HOGENOM" id="CLU_034763_1_0_1"/>
<feature type="chain" id="PRO_5001815115" description="AB hydrolase-1 domain-containing protein" evidence="1">
    <location>
        <begin position="19"/>
        <end position="380"/>
    </location>
</feature>
<evidence type="ECO:0000313" key="3">
    <source>
        <dbReference type="EMBL" id="KFH42409.1"/>
    </source>
</evidence>
<dbReference type="InterPro" id="IPR029058">
    <property type="entry name" value="AB_hydrolase_fold"/>
</dbReference>
<dbReference type="AlphaFoldDB" id="A0A086SZ77"/>
<protein>
    <recommendedName>
        <fullName evidence="2">AB hydrolase-1 domain-containing protein</fullName>
    </recommendedName>
</protein>
<feature type="domain" description="AB hydrolase-1" evidence="2">
    <location>
        <begin position="97"/>
        <end position="361"/>
    </location>
</feature>
<dbReference type="STRING" id="857340.A0A086SZ77"/>
<dbReference type="OrthoDB" id="190201at2759"/>
<evidence type="ECO:0000313" key="4">
    <source>
        <dbReference type="Proteomes" id="UP000029964"/>
    </source>
</evidence>
<organism evidence="3 4">
    <name type="scientific">Hapsidospora chrysogenum (strain ATCC 11550 / CBS 779.69 / DSM 880 / IAM 14645 / JCM 23072 / IMI 49137)</name>
    <name type="common">Acremonium chrysogenum</name>
    <dbReference type="NCBI Taxonomy" id="857340"/>
    <lineage>
        <taxon>Eukaryota</taxon>
        <taxon>Fungi</taxon>
        <taxon>Dikarya</taxon>
        <taxon>Ascomycota</taxon>
        <taxon>Pezizomycotina</taxon>
        <taxon>Sordariomycetes</taxon>
        <taxon>Hypocreomycetidae</taxon>
        <taxon>Hypocreales</taxon>
        <taxon>Bionectriaceae</taxon>
        <taxon>Hapsidospora</taxon>
    </lineage>
</organism>
<comment type="caution">
    <text evidence="3">The sequence shown here is derived from an EMBL/GenBank/DDBJ whole genome shotgun (WGS) entry which is preliminary data.</text>
</comment>
<dbReference type="Pfam" id="PF12697">
    <property type="entry name" value="Abhydrolase_6"/>
    <property type="match status" value="1"/>
</dbReference>
<name>A0A086SZ77_HAPC1</name>
<sequence length="380" mass="41096">MRRSAVLLAALGAVFASAKRCQDITVSLSLESRNAKFNLEPLLTDVEVTDFYLRLARQGGNLMEELQDGYHDVKGNYKLATTYCEPDDGPGHVLQIMTHGVGFDRSYWDLPAQRHKYSYVDRAVDDHGYSTLTWDRLGIGASSKAKDTVNELQIALEIEALRALTEMAAVGGKLTRNHAYGRSIVHMGHSFGSAMTYNLVNQYPEISSGIVLTGFSQVPDYMGLFALAGNFSPVRSIPGLRWRYPAGYVGAGSERAVQINFFGPGDFDPEILDYMYKNGQPNTPGEILTVGSGGGVPNQFKGPAMIITGDRDVPFCGGDCMSTIAIKGKAPNLIEHSKPMFPEVSVFNATVVPGAGHGLFLGYSGSGAMGSILDFLDTNV</sequence>
<dbReference type="Gene3D" id="3.40.50.1820">
    <property type="entry name" value="alpha/beta hydrolase"/>
    <property type="match status" value="1"/>
</dbReference>
<dbReference type="EMBL" id="JPKY01000095">
    <property type="protein sequence ID" value="KFH42409.1"/>
    <property type="molecule type" value="Genomic_DNA"/>
</dbReference>
<proteinExistence type="predicted"/>
<evidence type="ECO:0000256" key="1">
    <source>
        <dbReference type="SAM" id="SignalP"/>
    </source>
</evidence>
<accession>A0A086SZ77</accession>
<feature type="signal peptide" evidence="1">
    <location>
        <begin position="1"/>
        <end position="18"/>
    </location>
</feature>
<reference evidence="4" key="1">
    <citation type="journal article" date="2014" name="Genome Announc.">
        <title>Genome sequence and annotation of Acremonium chrysogenum, producer of the beta-lactam antibiotic cephalosporin C.</title>
        <authorList>
            <person name="Terfehr D."/>
            <person name="Dahlmann T.A."/>
            <person name="Specht T."/>
            <person name="Zadra I."/>
            <person name="Kuernsteiner H."/>
            <person name="Kueck U."/>
        </authorList>
    </citation>
    <scope>NUCLEOTIDE SEQUENCE [LARGE SCALE GENOMIC DNA]</scope>
    <source>
        <strain evidence="4">ATCC 11550 / CBS 779.69 / DSM 880 / IAM 14645 / JCM 23072 / IMI 49137</strain>
    </source>
</reference>
<evidence type="ECO:0000259" key="2">
    <source>
        <dbReference type="Pfam" id="PF12697"/>
    </source>
</evidence>
<keyword evidence="4" id="KW-1185">Reference proteome</keyword>
<dbReference type="Proteomes" id="UP000029964">
    <property type="component" value="Unassembled WGS sequence"/>
</dbReference>
<keyword evidence="1" id="KW-0732">Signal</keyword>
<dbReference type="InterPro" id="IPR000073">
    <property type="entry name" value="AB_hydrolase_1"/>
</dbReference>